<dbReference type="GO" id="GO:0016791">
    <property type="term" value="F:phosphatase activity"/>
    <property type="evidence" value="ECO:0007669"/>
    <property type="project" value="TreeGrafter"/>
</dbReference>
<dbReference type="PANTHER" id="PTHR43156:SF2">
    <property type="entry name" value="STAGE II SPORULATION PROTEIN E"/>
    <property type="match status" value="1"/>
</dbReference>
<dbReference type="Gene3D" id="3.60.40.10">
    <property type="entry name" value="PPM-type phosphatase domain"/>
    <property type="match status" value="1"/>
</dbReference>
<organism evidence="5 6">
    <name type="scientific">Candidatus Ozemobacter sibiricus</name>
    <dbReference type="NCBI Taxonomy" id="2268124"/>
    <lineage>
        <taxon>Bacteria</taxon>
        <taxon>Candidatus Ozemobacteria</taxon>
        <taxon>Candidatus Ozemobacterales</taxon>
        <taxon>Candidatus Ozemobacteraceae</taxon>
        <taxon>Candidatus Ozemobacter</taxon>
    </lineage>
</organism>
<evidence type="ECO:0000313" key="5">
    <source>
        <dbReference type="EMBL" id="RCK79507.1"/>
    </source>
</evidence>
<dbReference type="CDD" id="cd06225">
    <property type="entry name" value="HAMP"/>
    <property type="match status" value="1"/>
</dbReference>
<dbReference type="PROSITE" id="PS50206">
    <property type="entry name" value="RHODANESE_3"/>
    <property type="match status" value="1"/>
</dbReference>
<feature type="domain" description="HAMP" evidence="4">
    <location>
        <begin position="675"/>
        <end position="727"/>
    </location>
</feature>
<evidence type="ECO:0000256" key="1">
    <source>
        <dbReference type="ARBA" id="ARBA00022801"/>
    </source>
</evidence>
<dbReference type="EMBL" id="QOQW01000012">
    <property type="protein sequence ID" value="RCK79507.1"/>
    <property type="molecule type" value="Genomic_DNA"/>
</dbReference>
<reference evidence="5 6" key="1">
    <citation type="submission" date="2018-05" db="EMBL/GenBank/DDBJ databases">
        <title>A metagenomic window into the 2 km-deep terrestrial subsurface aquifer revealed taxonomically and functionally diverse microbial community comprising novel uncultured bacterial lineages.</title>
        <authorList>
            <person name="Kadnikov V.V."/>
            <person name="Mardanov A.V."/>
            <person name="Beletsky A.V."/>
            <person name="Banks D."/>
            <person name="Pimenov N.V."/>
            <person name="Frank Y.A."/>
            <person name="Karnachuk O.V."/>
            <person name="Ravin N.V."/>
        </authorList>
    </citation>
    <scope>NUCLEOTIDE SEQUENCE [LARGE SCALE GENOMIC DNA]</scope>
    <source>
        <strain evidence="5">BY5</strain>
    </source>
</reference>
<evidence type="ECO:0000256" key="2">
    <source>
        <dbReference type="SAM" id="Phobius"/>
    </source>
</evidence>
<dbReference type="PANTHER" id="PTHR43156">
    <property type="entry name" value="STAGE II SPORULATION PROTEIN E-RELATED"/>
    <property type="match status" value="1"/>
</dbReference>
<keyword evidence="2" id="KW-0472">Membrane</keyword>
<dbReference type="SUPFAM" id="SSF158472">
    <property type="entry name" value="HAMP domain-like"/>
    <property type="match status" value="1"/>
</dbReference>
<dbReference type="InterPro" id="IPR001763">
    <property type="entry name" value="Rhodanese-like_dom"/>
</dbReference>
<keyword evidence="2" id="KW-1133">Transmembrane helix</keyword>
<feature type="transmembrane region" description="Helical" evidence="2">
    <location>
        <begin position="20"/>
        <end position="38"/>
    </location>
</feature>
<dbReference type="GO" id="GO:0016020">
    <property type="term" value="C:membrane"/>
    <property type="evidence" value="ECO:0007669"/>
    <property type="project" value="InterPro"/>
</dbReference>
<dbReference type="GO" id="GO:0007165">
    <property type="term" value="P:signal transduction"/>
    <property type="evidence" value="ECO:0007669"/>
    <property type="project" value="InterPro"/>
</dbReference>
<dbReference type="AlphaFoldDB" id="A0A367ZNR6"/>
<keyword evidence="1" id="KW-0378">Hydrolase</keyword>
<keyword evidence="2" id="KW-0812">Transmembrane</keyword>
<dbReference type="Gene3D" id="6.10.340.10">
    <property type="match status" value="1"/>
</dbReference>
<dbReference type="PROSITE" id="PS50885">
    <property type="entry name" value="HAMP"/>
    <property type="match status" value="1"/>
</dbReference>
<feature type="domain" description="Rhodanese" evidence="3">
    <location>
        <begin position="341"/>
        <end position="372"/>
    </location>
</feature>
<protein>
    <submittedName>
        <fullName evidence="5">Serine phosphatase RsbU, regulator of sigma subunit</fullName>
    </submittedName>
</protein>
<gene>
    <name evidence="5" type="ORF">OZSIB_4261</name>
</gene>
<comment type="caution">
    <text evidence="5">The sequence shown here is derived from an EMBL/GenBank/DDBJ whole genome shotgun (WGS) entry which is preliminary data.</text>
</comment>
<dbReference type="InterPro" id="IPR001932">
    <property type="entry name" value="PPM-type_phosphatase-like_dom"/>
</dbReference>
<dbReference type="SMART" id="SM00304">
    <property type="entry name" value="HAMP"/>
    <property type="match status" value="1"/>
</dbReference>
<accession>A0A367ZNR6</accession>
<dbReference type="SMART" id="SM00331">
    <property type="entry name" value="PP2C_SIG"/>
    <property type="match status" value="1"/>
</dbReference>
<feature type="transmembrane region" description="Helical" evidence="2">
    <location>
        <begin position="309"/>
        <end position="328"/>
    </location>
</feature>
<dbReference type="InterPro" id="IPR036457">
    <property type="entry name" value="PPM-type-like_dom_sf"/>
</dbReference>
<name>A0A367ZNR6_9BACT</name>
<dbReference type="SUPFAM" id="SSF81606">
    <property type="entry name" value="PP2C-like"/>
    <property type="match status" value="1"/>
</dbReference>
<feature type="transmembrane region" description="Helical" evidence="2">
    <location>
        <begin position="340"/>
        <end position="363"/>
    </location>
</feature>
<proteinExistence type="predicted"/>
<dbReference type="InterPro" id="IPR003660">
    <property type="entry name" value="HAMP_dom"/>
</dbReference>
<sequence length="966" mass="108622">MPGRPGAREAIGLGGWLRRLVGLFVFAVFPVLTAQLAMRQVEDLQVEQAIGLERLRHERWLGRLSAADNEGRMVSRSILRTFDAIRPLTDLRRRTALVRRLRRLFPGAFDLYFFDRDQQVIRDLSDSRHPARATSMAFGALRTYAAGETYDRGAMGILQSMLNMPTVLMAIKAARTPVKLAERDREGFLLWDFQADTSPGHPAGFLAILHPGKFEPERALRGSIRWLNRRLRRMRTGLIDFAKRPIQPYPPAIDAVPELRSSMLRAISQYDRHFRAATVHGSFLARPTRGVIVVYSPLPRFFPWWVREAVHLASLAWLLWVGWFLLTHGERVGGRIPTKLTALFLFAIGTPSVVLLIGGYYALQDHGHVLEQKLETRIRDKLRDFDERLPAEVAKVEARVAAIIREARQLPTLAEQRRVFRRFRKIKDLDSVFVIDPAGREAFVHLPHRRANMDRQKKFMLMLGKELLARLNKSMKVDSGALMIEATEELVSTLVGGGMGSFDLELISRNMGHFMSLTLGAESSYVMFDALYNLEGRAILALVAVIHRGHFERDYIARHVRDLARQPDLPMTINAVGEASHLGRVITTPDRLATIDHLAREAWASRSSTRLRLASGTVEEFWYAHRGSNLQHFVVLAAASLEPVKQHLQLLWLLLLALAGVVILSTWFIGVLLSDQFLRPIADLTLGVRAIERREFHTRVPVHGPDELGELSALLNTVLEGMEDLAVARIVQESLFPAHPVVLQGYHIWGKSRAMTDIGGDYFDYFILPEDRLMGLVGDVSGHGVSAALVMGMAKSLFANPDNASRGIRELLLSFNRFLLAHVRAKKMMTLFLFVVETRTHTFSYANAGHNFPMVYRARYGGVQTLEQASFPVGIRARAVYDVREDRLDPGDGLLLYTDGLIESTNQAGEPVSYETARAWFTDLGPGTPHQVVEGMFQRFDAFTIGMPAADDISVICLKREPAAAS</sequence>
<feature type="transmembrane region" description="Helical" evidence="2">
    <location>
        <begin position="650"/>
        <end position="673"/>
    </location>
</feature>
<evidence type="ECO:0000259" key="4">
    <source>
        <dbReference type="PROSITE" id="PS50885"/>
    </source>
</evidence>
<evidence type="ECO:0000259" key="3">
    <source>
        <dbReference type="PROSITE" id="PS50206"/>
    </source>
</evidence>
<dbReference type="Pfam" id="PF00672">
    <property type="entry name" value="HAMP"/>
    <property type="match status" value="1"/>
</dbReference>
<dbReference type="Proteomes" id="UP000252355">
    <property type="component" value="Unassembled WGS sequence"/>
</dbReference>
<evidence type="ECO:0000313" key="6">
    <source>
        <dbReference type="Proteomes" id="UP000252355"/>
    </source>
</evidence>
<dbReference type="InterPro" id="IPR052016">
    <property type="entry name" value="Bact_Sigma-Reg"/>
</dbReference>
<dbReference type="Pfam" id="PF07228">
    <property type="entry name" value="SpoIIE"/>
    <property type="match status" value="1"/>
</dbReference>